<protein>
    <submittedName>
        <fullName evidence="1">Uncharacterized protein</fullName>
    </submittedName>
</protein>
<dbReference type="Proteomes" id="UP000467327">
    <property type="component" value="Chromosome"/>
</dbReference>
<organism evidence="1 2">
    <name type="scientific">Mycolicibacterium aichiense</name>
    <dbReference type="NCBI Taxonomy" id="1799"/>
    <lineage>
        <taxon>Bacteria</taxon>
        <taxon>Bacillati</taxon>
        <taxon>Actinomycetota</taxon>
        <taxon>Actinomycetes</taxon>
        <taxon>Mycobacteriales</taxon>
        <taxon>Mycobacteriaceae</taxon>
        <taxon>Mycolicibacterium</taxon>
    </lineage>
</organism>
<proteinExistence type="predicted"/>
<dbReference type="EMBL" id="AP022561">
    <property type="protein sequence ID" value="BBX09169.1"/>
    <property type="molecule type" value="Genomic_DNA"/>
</dbReference>
<reference evidence="1 2" key="1">
    <citation type="journal article" date="2019" name="Emerg. Microbes Infect.">
        <title>Comprehensive subspecies identification of 175 nontuberculous mycobacteria species based on 7547 genomic profiles.</title>
        <authorList>
            <person name="Matsumoto Y."/>
            <person name="Kinjo T."/>
            <person name="Motooka D."/>
            <person name="Nabeya D."/>
            <person name="Jung N."/>
            <person name="Uechi K."/>
            <person name="Horii T."/>
            <person name="Iida T."/>
            <person name="Fujita J."/>
            <person name="Nakamura S."/>
        </authorList>
    </citation>
    <scope>NUCLEOTIDE SEQUENCE [LARGE SCALE GENOMIC DNA]</scope>
    <source>
        <strain evidence="1 2">JCM 6376</strain>
    </source>
</reference>
<dbReference type="AlphaFoldDB" id="A0AAD1MEG4"/>
<keyword evidence="2" id="KW-1185">Reference proteome</keyword>
<evidence type="ECO:0000313" key="2">
    <source>
        <dbReference type="Proteomes" id="UP000467327"/>
    </source>
</evidence>
<name>A0AAD1MEG4_9MYCO</name>
<dbReference type="KEGG" id="maic:MAIC_39720"/>
<gene>
    <name evidence="1" type="ORF">MAIC_39720</name>
</gene>
<sequence>MRDVAGEKPNGGRQVDHCAFGVHLLMQDVHHCYLVADFDETARKRGPDEAGTAGDEDGS</sequence>
<accession>A0AAD1MEG4</accession>
<evidence type="ECO:0000313" key="1">
    <source>
        <dbReference type="EMBL" id="BBX09169.1"/>
    </source>
</evidence>